<sequence>MSARRSERGGSALALVLVLLMGLGLALLYSHGALIFEQRSSAQQVRATLALHAAEAGRDWAIALLNHPGAIDASCAPANASPSSPGAPASGLRERYLATDPATGLTGPAVAARPGCVHAGGTRWTCSCPASGDAALSAADPATLPGDQPAFAVAFSRGPQPGSLRLAVTGCSGIGSAGGSACGGTAAVDARVDLRQLLQAQGALRRLPSAALVSAGPVAVGASTTLVNGDPSSGGLTVQGGAGVTVDPLARLLPPAGRAPADSIVAGDASLGGSGDAPWRHWFGLSESALRALPTWQRLGCPGSCSADQVSAALDAGHRALWLDGALQVSSEVTWGSDARPVLLVVRGAVQLNGPMRLRGLLIATSVQWQQSASGSARLQGAVVSLGSSSLSGPVELVRDAAILQRLRELPGAYLPVPGSWQDFDNR</sequence>
<evidence type="ECO:0000313" key="2">
    <source>
        <dbReference type="Proteomes" id="UP001057498"/>
    </source>
</evidence>
<organism evidence="1 2">
    <name type="scientific">Sphaerotilus microaerophilus</name>
    <dbReference type="NCBI Taxonomy" id="2914710"/>
    <lineage>
        <taxon>Bacteria</taxon>
        <taxon>Pseudomonadati</taxon>
        <taxon>Pseudomonadota</taxon>
        <taxon>Betaproteobacteria</taxon>
        <taxon>Burkholderiales</taxon>
        <taxon>Sphaerotilaceae</taxon>
        <taxon>Sphaerotilus</taxon>
    </lineage>
</organism>
<evidence type="ECO:0000313" key="1">
    <source>
        <dbReference type="EMBL" id="BDI07057.1"/>
    </source>
</evidence>
<dbReference type="RefSeq" id="WP_251973911.1">
    <property type="nucleotide sequence ID" value="NZ_AP025730.1"/>
</dbReference>
<keyword evidence="2" id="KW-1185">Reference proteome</keyword>
<accession>A0ABN6PSJ8</accession>
<dbReference type="Proteomes" id="UP001057498">
    <property type="component" value="Chromosome"/>
</dbReference>
<gene>
    <name evidence="1" type="ORF">CATMQ487_40270</name>
</gene>
<proteinExistence type="predicted"/>
<protein>
    <recommendedName>
        <fullName evidence="3">Type 4 fimbrial biogenesis protein PilX N-terminal domain-containing protein</fullName>
    </recommendedName>
</protein>
<dbReference type="EMBL" id="AP025730">
    <property type="protein sequence ID" value="BDI07057.1"/>
    <property type="molecule type" value="Genomic_DNA"/>
</dbReference>
<evidence type="ECO:0008006" key="3">
    <source>
        <dbReference type="Google" id="ProtNLM"/>
    </source>
</evidence>
<name>A0ABN6PSJ8_9BURK</name>
<reference evidence="1" key="1">
    <citation type="submission" date="2022-04" db="EMBL/GenBank/DDBJ databases">
        <title>Whole genome sequence of Sphaerotilus sp. FB-5.</title>
        <authorList>
            <person name="Takeda M."/>
            <person name="Narihara S."/>
            <person name="Akimoto M."/>
            <person name="Akimoto R."/>
            <person name="Nishiyashiki S."/>
            <person name="Murakami T."/>
        </authorList>
    </citation>
    <scope>NUCLEOTIDE SEQUENCE</scope>
    <source>
        <strain evidence="1">FB-5</strain>
    </source>
</reference>